<sequence>MKHKLLNIKKLAVVFGAFAPMHTGHVDFITKAKRENDAVLIIVSGTNTKEDRGTRDGLHLNRRFRYVREVFHDDELVVVDKLDEEGMKTYPNGWKTWLETLHKLIKENTDYQFEKMTFYVGDENHQKPLLSYFEEVFSDEYIDMRDCDNSLCDIKQKEVAIKMIDLTVVPISSTEIRKNPLVYWRYITKPFRRHFTKKVLVVGSASGGKTTLIKDLGRVFNAPISLEYARFYQEFYNVRDDELDTNDYIRLFANQNEQTSNVIDSGSHTGIVFVDTNATVTMAYVDYYLKDIISEEEYQALKLSYKVAISKEKWDLIILIPPKSAYVNDGFRDMSMASQDIRDDFTNHLIYLLERDGFKDQLLILDSDENTFFLDNYEKTIRAIKDCLNIEI</sequence>
<accession>A0AAP9HE09</accession>
<dbReference type="Pfam" id="PF13521">
    <property type="entry name" value="AAA_28"/>
    <property type="match status" value="1"/>
</dbReference>
<dbReference type="InterPro" id="IPR004821">
    <property type="entry name" value="Cyt_trans-like"/>
</dbReference>
<dbReference type="Gene3D" id="3.40.50.300">
    <property type="entry name" value="P-loop containing nucleotide triphosphate hydrolases"/>
    <property type="match status" value="1"/>
</dbReference>
<evidence type="ECO:0000313" key="3">
    <source>
        <dbReference type="EMBL" id="QGS09742.1"/>
    </source>
</evidence>
<reference evidence="3 4" key="1">
    <citation type="submission" date="2019-11" db="EMBL/GenBank/DDBJ databases">
        <title>FDA dAtabase for Regulatory Grade micrObial Sequences (FDA-ARGOS): Supporting development and validation of Infectious Disease Dx tests.</title>
        <authorList>
            <person name="Turner S."/>
            <person name="Byrd R."/>
            <person name="Tallon L."/>
            <person name="Sadzewicz L."/>
            <person name="Vavikolanu K."/>
            <person name="Mehta A."/>
            <person name="Aluvathingal J."/>
            <person name="Nadendla S."/>
            <person name="Myers T."/>
            <person name="Yan Y."/>
            <person name="Sichtig H."/>
        </authorList>
    </citation>
    <scope>NUCLEOTIDE SEQUENCE [LARGE SCALE GENOMIC DNA]</scope>
    <source>
        <strain evidence="3 4">FDAARGOS_741</strain>
    </source>
</reference>
<evidence type="ECO:0000259" key="1">
    <source>
        <dbReference type="Pfam" id="PF01467"/>
    </source>
</evidence>
<dbReference type="RefSeq" id="WP_004632508.1">
    <property type="nucleotide sequence ID" value="NZ_CAXSSU010000001.1"/>
</dbReference>
<dbReference type="AlphaFoldDB" id="A0AAP9HE09"/>
<feature type="domain" description="NadR/Ttd14 AAA" evidence="2">
    <location>
        <begin position="198"/>
        <end position="354"/>
    </location>
</feature>
<name>A0AAP9HE09_9BACL</name>
<organism evidence="3 4">
    <name type="scientific">Gemella morbillorum</name>
    <dbReference type="NCBI Taxonomy" id="29391"/>
    <lineage>
        <taxon>Bacteria</taxon>
        <taxon>Bacillati</taxon>
        <taxon>Bacillota</taxon>
        <taxon>Bacilli</taxon>
        <taxon>Bacillales</taxon>
        <taxon>Gemellaceae</taxon>
        <taxon>Gemella</taxon>
    </lineage>
</organism>
<dbReference type="Proteomes" id="UP000425411">
    <property type="component" value="Chromosome"/>
</dbReference>
<dbReference type="PANTHER" id="PTHR37512">
    <property type="entry name" value="TRIFUNCTIONAL NAD BIOSYNTHESIS/REGULATOR PROTEIN NADR"/>
    <property type="match status" value="1"/>
</dbReference>
<dbReference type="InterPro" id="IPR014729">
    <property type="entry name" value="Rossmann-like_a/b/a_fold"/>
</dbReference>
<dbReference type="Gene3D" id="3.40.50.620">
    <property type="entry name" value="HUPs"/>
    <property type="match status" value="1"/>
</dbReference>
<gene>
    <name evidence="3" type="ORF">FOC49_07550</name>
</gene>
<evidence type="ECO:0000259" key="2">
    <source>
        <dbReference type="Pfam" id="PF13521"/>
    </source>
</evidence>
<protein>
    <submittedName>
        <fullName evidence="3">AAA family ATPase</fullName>
    </submittedName>
</protein>
<dbReference type="Pfam" id="PF01467">
    <property type="entry name" value="CTP_transf_like"/>
    <property type="match status" value="1"/>
</dbReference>
<keyword evidence="4" id="KW-1185">Reference proteome</keyword>
<dbReference type="GO" id="GO:0003824">
    <property type="term" value="F:catalytic activity"/>
    <property type="evidence" value="ECO:0007669"/>
    <property type="project" value="InterPro"/>
</dbReference>
<dbReference type="SUPFAM" id="SSF52374">
    <property type="entry name" value="Nucleotidylyl transferase"/>
    <property type="match status" value="1"/>
</dbReference>
<evidence type="ECO:0000313" key="4">
    <source>
        <dbReference type="Proteomes" id="UP000425411"/>
    </source>
</evidence>
<dbReference type="InterPro" id="IPR027417">
    <property type="entry name" value="P-loop_NTPase"/>
</dbReference>
<dbReference type="InterPro" id="IPR052735">
    <property type="entry name" value="NAD_biosynth-regulator"/>
</dbReference>
<dbReference type="SUPFAM" id="SSF52540">
    <property type="entry name" value="P-loop containing nucleoside triphosphate hydrolases"/>
    <property type="match status" value="1"/>
</dbReference>
<proteinExistence type="predicted"/>
<dbReference type="PANTHER" id="PTHR37512:SF1">
    <property type="entry name" value="NADR_TTD14 AAA DOMAIN-CONTAINING PROTEIN"/>
    <property type="match status" value="1"/>
</dbReference>
<feature type="domain" description="Cytidyltransferase-like" evidence="1">
    <location>
        <begin position="14"/>
        <end position="178"/>
    </location>
</feature>
<dbReference type="InterPro" id="IPR038727">
    <property type="entry name" value="NadR/Ttd14_AAA_dom"/>
</dbReference>
<dbReference type="NCBIfam" id="TIGR00125">
    <property type="entry name" value="cyt_tran_rel"/>
    <property type="match status" value="1"/>
</dbReference>
<dbReference type="EMBL" id="CP046314">
    <property type="protein sequence ID" value="QGS09742.1"/>
    <property type="molecule type" value="Genomic_DNA"/>
</dbReference>